<dbReference type="RefSeq" id="WP_088092160.1">
    <property type="nucleotide sequence ID" value="NZ_JARMNH010000010.1"/>
</dbReference>
<dbReference type="EMBL" id="NFDE01000010">
    <property type="protein sequence ID" value="OTX96372.1"/>
    <property type="molecule type" value="Genomic_DNA"/>
</dbReference>
<sequence length="291" mass="34579">MKENIGQAIQQLRIDKGLKLKELCSNTMSISQLSDIENGKKMPSAEKIIKLLSNLNVSYDEFILFLNDEYLKIKLMVEKRLRELVKLKNKEGLRRLAKDSKKYFREYDDTYFKHVELISCAIIQLIESNNDYHTARKYLQPIREYLSKIENYHFYELSLICNCLFMFEIESAIFLGERVLRSIEKNYSFYRNIEIACVLLNNLAVYSLDYAQHYYLALKYSQISEDIAHTSHDAAKALYAKIIRQLAYFKLENGKFNKDYLKTLIDIFKVLDWNEEHQYIQKIINKHEITL</sequence>
<evidence type="ECO:0000259" key="1">
    <source>
        <dbReference type="PROSITE" id="PS50943"/>
    </source>
</evidence>
<dbReference type="PANTHER" id="PTHR37038">
    <property type="entry name" value="TRANSCRIPTIONAL REGULATOR-RELATED"/>
    <property type="match status" value="1"/>
</dbReference>
<feature type="domain" description="HTH cro/C1-type" evidence="1">
    <location>
        <begin position="9"/>
        <end position="62"/>
    </location>
</feature>
<name>A0A242ZN64_9BACI</name>
<dbReference type="InterPro" id="IPR010057">
    <property type="entry name" value="Transcription_activator_Rgg_C"/>
</dbReference>
<dbReference type="InterPro" id="IPR010982">
    <property type="entry name" value="Lambda_DNA-bd_dom_sf"/>
</dbReference>
<accession>A0A242ZN64</accession>
<reference evidence="2 3" key="1">
    <citation type="submission" date="2016-10" db="EMBL/GenBank/DDBJ databases">
        <title>Comparative genomics of Bacillus thuringiensis reveals a path to pathogens against multiple invertebrate hosts.</title>
        <authorList>
            <person name="Zheng J."/>
            <person name="Gao Q."/>
            <person name="Liu H."/>
            <person name="Peng D."/>
            <person name="Ruan L."/>
            <person name="Sun M."/>
        </authorList>
    </citation>
    <scope>NUCLEOTIDE SEQUENCE [LARGE SCALE GENOMIC DNA]</scope>
    <source>
        <strain evidence="2">BGSC 4BK1</strain>
    </source>
</reference>
<dbReference type="SUPFAM" id="SSF47413">
    <property type="entry name" value="lambda repressor-like DNA-binding domains"/>
    <property type="match status" value="1"/>
</dbReference>
<evidence type="ECO:0000313" key="3">
    <source>
        <dbReference type="Proteomes" id="UP000194945"/>
    </source>
</evidence>
<comment type="caution">
    <text evidence="2">The sequence shown here is derived from an EMBL/GenBank/DDBJ whole genome shotgun (WGS) entry which is preliminary data.</text>
</comment>
<dbReference type="SMART" id="SM00530">
    <property type="entry name" value="HTH_XRE"/>
    <property type="match status" value="1"/>
</dbReference>
<organism evidence="2 3">
    <name type="scientific">Bacillus wiedmannii</name>
    <dbReference type="NCBI Taxonomy" id="1890302"/>
    <lineage>
        <taxon>Bacteria</taxon>
        <taxon>Bacillati</taxon>
        <taxon>Bacillota</taxon>
        <taxon>Bacilli</taxon>
        <taxon>Bacillales</taxon>
        <taxon>Bacillaceae</taxon>
        <taxon>Bacillus</taxon>
        <taxon>Bacillus cereus group</taxon>
    </lineage>
</organism>
<dbReference type="InterPro" id="IPR053163">
    <property type="entry name" value="HTH-type_regulator_Rgg"/>
</dbReference>
<dbReference type="CDD" id="cd00093">
    <property type="entry name" value="HTH_XRE"/>
    <property type="match status" value="1"/>
</dbReference>
<evidence type="ECO:0000313" key="2">
    <source>
        <dbReference type="EMBL" id="OTX96372.1"/>
    </source>
</evidence>
<dbReference type="NCBIfam" id="TIGR01716">
    <property type="entry name" value="RGG_Cterm"/>
    <property type="match status" value="1"/>
</dbReference>
<dbReference type="Pfam" id="PF21259">
    <property type="entry name" value="Rgg_C"/>
    <property type="match status" value="1"/>
</dbReference>
<dbReference type="Proteomes" id="UP000194945">
    <property type="component" value="Unassembled WGS sequence"/>
</dbReference>
<proteinExistence type="predicted"/>
<dbReference type="GO" id="GO:0003677">
    <property type="term" value="F:DNA binding"/>
    <property type="evidence" value="ECO:0007669"/>
    <property type="project" value="InterPro"/>
</dbReference>
<dbReference type="PROSITE" id="PS50943">
    <property type="entry name" value="HTH_CROC1"/>
    <property type="match status" value="1"/>
</dbReference>
<dbReference type="AlphaFoldDB" id="A0A242ZN64"/>
<dbReference type="Gene3D" id="1.25.40.10">
    <property type="entry name" value="Tetratricopeptide repeat domain"/>
    <property type="match status" value="1"/>
</dbReference>
<protein>
    <recommendedName>
        <fullName evidence="1">HTH cro/C1-type domain-containing protein</fullName>
    </recommendedName>
</protein>
<dbReference type="InterPro" id="IPR001387">
    <property type="entry name" value="Cro/C1-type_HTH"/>
</dbReference>
<gene>
    <name evidence="2" type="ORF">BK730_03165</name>
</gene>
<dbReference type="InterPro" id="IPR011990">
    <property type="entry name" value="TPR-like_helical_dom_sf"/>
</dbReference>
<dbReference type="Pfam" id="PF01381">
    <property type="entry name" value="HTH_3"/>
    <property type="match status" value="1"/>
</dbReference>